<dbReference type="EMBL" id="AQHN01000084">
    <property type="protein sequence ID" value="ENN85108.1"/>
    <property type="molecule type" value="Genomic_DNA"/>
</dbReference>
<dbReference type="InterPro" id="IPR029063">
    <property type="entry name" value="SAM-dependent_MTases_sf"/>
</dbReference>
<proteinExistence type="predicted"/>
<organism evidence="1 2">
    <name type="scientific">Rhizobium freirei PRF 81</name>
    <dbReference type="NCBI Taxonomy" id="363754"/>
    <lineage>
        <taxon>Bacteria</taxon>
        <taxon>Pseudomonadati</taxon>
        <taxon>Pseudomonadota</taxon>
        <taxon>Alphaproteobacteria</taxon>
        <taxon>Hyphomicrobiales</taxon>
        <taxon>Rhizobiaceae</taxon>
        <taxon>Rhizobium/Agrobacterium group</taxon>
        <taxon>Rhizobium</taxon>
    </lineage>
</organism>
<dbReference type="SUPFAM" id="SSF53335">
    <property type="entry name" value="S-adenosyl-L-methionine-dependent methyltransferases"/>
    <property type="match status" value="1"/>
</dbReference>
<accession>N6U4A0</accession>
<sequence>MWKDLYIPCLEAFYPKLNPGALIVADNIFMPANEDVKRYGEAVRAKPGITSVLLPVGSGIEVSRYDPV</sequence>
<dbReference type="STRING" id="363754.RHSP_83105"/>
<dbReference type="GO" id="GO:0032259">
    <property type="term" value="P:methylation"/>
    <property type="evidence" value="ECO:0007669"/>
    <property type="project" value="UniProtKB-KW"/>
</dbReference>
<reference evidence="1 2" key="1">
    <citation type="journal article" date="2012" name="BMC Genomics">
        <title>Genomic basis of broad host range and environmental adaptability of Rhizobium tropici CIAT 899 and Rhizobium sp. PRF 81 which are used in inoculants for common bean (Phaseolus vulgaris L.).</title>
        <authorList>
            <person name="Ormeno-Orrillo E."/>
            <person name="Menna P."/>
            <person name="Almeida L.G."/>
            <person name="Ollero F.J."/>
            <person name="Nicolas M.F."/>
            <person name="Pains Rodrigues E."/>
            <person name="Shigueyoshi Nakatani A."/>
            <person name="Silva Batista J.S."/>
            <person name="Oliveira Chueire L.M."/>
            <person name="Souza R.C."/>
            <person name="Ribeiro Vasconcelos A.T."/>
            <person name="Megias M."/>
            <person name="Hungria M."/>
            <person name="Martinez-Romero E."/>
        </authorList>
    </citation>
    <scope>NUCLEOTIDE SEQUENCE [LARGE SCALE GENOMIC DNA]</scope>
    <source>
        <strain evidence="1 2">PRF 81</strain>
    </source>
</reference>
<dbReference type="Proteomes" id="UP000012429">
    <property type="component" value="Unassembled WGS sequence"/>
</dbReference>
<protein>
    <submittedName>
        <fullName evidence="1">O-methyltransferase</fullName>
    </submittedName>
</protein>
<dbReference type="AlphaFoldDB" id="N6U4A0"/>
<dbReference type="PATRIC" id="fig|363754.4.peg.5161"/>
<keyword evidence="2" id="KW-1185">Reference proteome</keyword>
<gene>
    <name evidence="1" type="ORF">RHSP_83105</name>
</gene>
<name>N6U4A0_9HYPH</name>
<dbReference type="Gene3D" id="3.40.50.150">
    <property type="entry name" value="Vaccinia Virus protein VP39"/>
    <property type="match status" value="1"/>
</dbReference>
<evidence type="ECO:0000313" key="1">
    <source>
        <dbReference type="EMBL" id="ENN85108.1"/>
    </source>
</evidence>
<keyword evidence="1" id="KW-0489">Methyltransferase</keyword>
<evidence type="ECO:0000313" key="2">
    <source>
        <dbReference type="Proteomes" id="UP000012429"/>
    </source>
</evidence>
<comment type="caution">
    <text evidence="1">The sequence shown here is derived from an EMBL/GenBank/DDBJ whole genome shotgun (WGS) entry which is preliminary data.</text>
</comment>
<keyword evidence="1" id="KW-0808">Transferase</keyword>
<dbReference type="GO" id="GO:0008168">
    <property type="term" value="F:methyltransferase activity"/>
    <property type="evidence" value="ECO:0007669"/>
    <property type="project" value="UniProtKB-KW"/>
</dbReference>